<organism evidence="3 4">
    <name type="scientific">Roseibacillus persicicus</name>
    <dbReference type="NCBI Taxonomy" id="454148"/>
    <lineage>
        <taxon>Bacteria</taxon>
        <taxon>Pseudomonadati</taxon>
        <taxon>Verrucomicrobiota</taxon>
        <taxon>Verrucomicrobiia</taxon>
        <taxon>Verrucomicrobiales</taxon>
        <taxon>Verrucomicrobiaceae</taxon>
        <taxon>Roseibacillus</taxon>
    </lineage>
</organism>
<keyword evidence="1" id="KW-0732">Signal</keyword>
<proteinExistence type="predicted"/>
<reference evidence="3" key="1">
    <citation type="journal article" date="2014" name="Int. J. Syst. Evol. Microbiol.">
        <title>Complete genome sequence of Corynebacterium casei LMG S-19264T (=DSM 44701T), isolated from a smear-ripened cheese.</title>
        <authorList>
            <consortium name="US DOE Joint Genome Institute (JGI-PGF)"/>
            <person name="Walter F."/>
            <person name="Albersmeier A."/>
            <person name="Kalinowski J."/>
            <person name="Ruckert C."/>
        </authorList>
    </citation>
    <scope>NUCLEOTIDE SEQUENCE</scope>
    <source>
        <strain evidence="3">KCTC 12988</strain>
    </source>
</reference>
<dbReference type="AlphaFoldDB" id="A0A918TDR6"/>
<feature type="chain" id="PRO_5037861918" description="Ice-binding protein C-terminal domain-containing protein" evidence="1">
    <location>
        <begin position="32"/>
        <end position="232"/>
    </location>
</feature>
<dbReference type="InterPro" id="IPR013424">
    <property type="entry name" value="Ice-binding_C"/>
</dbReference>
<accession>A0A918TDR6</accession>
<evidence type="ECO:0000256" key="1">
    <source>
        <dbReference type="SAM" id="SignalP"/>
    </source>
</evidence>
<evidence type="ECO:0000313" key="3">
    <source>
        <dbReference type="EMBL" id="GHC41020.1"/>
    </source>
</evidence>
<name>A0A918TDR6_9BACT</name>
<dbReference type="Pfam" id="PF07589">
    <property type="entry name" value="PEP-CTERM"/>
    <property type="match status" value="1"/>
</dbReference>
<reference evidence="3" key="2">
    <citation type="submission" date="2020-09" db="EMBL/GenBank/DDBJ databases">
        <authorList>
            <person name="Sun Q."/>
            <person name="Kim S."/>
        </authorList>
    </citation>
    <scope>NUCLEOTIDE SEQUENCE</scope>
    <source>
        <strain evidence="3">KCTC 12988</strain>
    </source>
</reference>
<dbReference type="NCBIfam" id="TIGR02595">
    <property type="entry name" value="PEP_CTERM"/>
    <property type="match status" value="1"/>
</dbReference>
<dbReference type="EMBL" id="BMXI01000001">
    <property type="protein sequence ID" value="GHC41020.1"/>
    <property type="molecule type" value="Genomic_DNA"/>
</dbReference>
<sequence length="232" mass="24077">MKSAVSMTLNIYKMKALLILPLLASTAFSSAAVTYNFTNSGNFDGDGNGESWEVADSVDPSVLVTLTTVDILGYQGAGTSLASEGGSHTTNVNNGNTLGVNSQDDPGVSGENSNFNPGEAWIISFNSSIQFNDIDFSGWNGSDGGEITISAAGITDIVIGGNDIDDSDDTYSFTAPETIAANTPVTIAMTNITGEDGIRISNFTVTAIPEPSSLLLVLLGSSAFGLCRKRHT</sequence>
<keyword evidence="4" id="KW-1185">Reference proteome</keyword>
<dbReference type="Proteomes" id="UP000644507">
    <property type="component" value="Unassembled WGS sequence"/>
</dbReference>
<comment type="caution">
    <text evidence="3">The sequence shown here is derived from an EMBL/GenBank/DDBJ whole genome shotgun (WGS) entry which is preliminary data.</text>
</comment>
<dbReference type="RefSeq" id="WP_377047443.1">
    <property type="nucleotide sequence ID" value="NZ_JBHLZH010000002.1"/>
</dbReference>
<evidence type="ECO:0000259" key="2">
    <source>
        <dbReference type="Pfam" id="PF07589"/>
    </source>
</evidence>
<gene>
    <name evidence="3" type="ORF">GCM10007100_02040</name>
</gene>
<feature type="signal peptide" evidence="1">
    <location>
        <begin position="1"/>
        <end position="31"/>
    </location>
</feature>
<protein>
    <recommendedName>
        <fullName evidence="2">Ice-binding protein C-terminal domain-containing protein</fullName>
    </recommendedName>
</protein>
<feature type="domain" description="Ice-binding protein C-terminal" evidence="2">
    <location>
        <begin position="207"/>
        <end position="229"/>
    </location>
</feature>
<evidence type="ECO:0000313" key="4">
    <source>
        <dbReference type="Proteomes" id="UP000644507"/>
    </source>
</evidence>